<dbReference type="Pfam" id="PF10551">
    <property type="entry name" value="MULE"/>
    <property type="match status" value="1"/>
</dbReference>
<evidence type="ECO:0000256" key="5">
    <source>
        <dbReference type="SAM" id="Phobius"/>
    </source>
</evidence>
<keyword evidence="5" id="KW-0812">Transmembrane</keyword>
<feature type="domain" description="MULE transposase" evidence="7">
    <location>
        <begin position="181"/>
        <end position="279"/>
    </location>
</feature>
<dbReference type="Pfam" id="PF04500">
    <property type="entry name" value="FLYWCH"/>
    <property type="match status" value="1"/>
</dbReference>
<dbReference type="Proteomes" id="UP000663824">
    <property type="component" value="Unassembled WGS sequence"/>
</dbReference>
<evidence type="ECO:0000256" key="3">
    <source>
        <dbReference type="ARBA" id="ARBA00022833"/>
    </source>
</evidence>
<dbReference type="Gene3D" id="2.20.25.240">
    <property type="match status" value="1"/>
</dbReference>
<accession>A0A816SJY1</accession>
<proteinExistence type="predicted"/>
<evidence type="ECO:0000256" key="1">
    <source>
        <dbReference type="ARBA" id="ARBA00022723"/>
    </source>
</evidence>
<keyword evidence="1" id="KW-0479">Metal-binding</keyword>
<evidence type="ECO:0000259" key="7">
    <source>
        <dbReference type="Pfam" id="PF10551"/>
    </source>
</evidence>
<evidence type="ECO:0000256" key="4">
    <source>
        <dbReference type="SAM" id="MobiDB-lite"/>
    </source>
</evidence>
<protein>
    <recommendedName>
        <fullName evidence="10">MULE transposase domain-containing protein</fullName>
    </recommendedName>
</protein>
<dbReference type="PANTHER" id="PTHR47160:SF10">
    <property type="entry name" value="MULE TRANSPOSASE DOMAIN-CONTAINING PROTEIN"/>
    <property type="match status" value="1"/>
</dbReference>
<evidence type="ECO:0000313" key="9">
    <source>
        <dbReference type="Proteomes" id="UP000663824"/>
    </source>
</evidence>
<evidence type="ECO:0008006" key="10">
    <source>
        <dbReference type="Google" id="ProtNLM"/>
    </source>
</evidence>
<dbReference type="PANTHER" id="PTHR47160">
    <property type="entry name" value="PUTATIVE-RELATED"/>
    <property type="match status" value="1"/>
</dbReference>
<keyword evidence="5" id="KW-1133">Transmembrane helix</keyword>
<feature type="domain" description="FLYWCH-type" evidence="6">
    <location>
        <begin position="5"/>
        <end position="61"/>
    </location>
</feature>
<reference evidence="8" key="1">
    <citation type="submission" date="2021-02" db="EMBL/GenBank/DDBJ databases">
        <authorList>
            <person name="Nowell W R."/>
        </authorList>
    </citation>
    <scope>NUCLEOTIDE SEQUENCE</scope>
</reference>
<feature type="region of interest" description="Disordered" evidence="4">
    <location>
        <begin position="46"/>
        <end position="67"/>
    </location>
</feature>
<dbReference type="EMBL" id="CAJNRE010009902">
    <property type="protein sequence ID" value="CAF2086419.1"/>
    <property type="molecule type" value="Genomic_DNA"/>
</dbReference>
<keyword evidence="2" id="KW-0863">Zinc-finger</keyword>
<dbReference type="InterPro" id="IPR007588">
    <property type="entry name" value="Znf_FLYWCH"/>
</dbReference>
<name>A0A816SJY1_9BILA</name>
<keyword evidence="3" id="KW-0862">Zinc</keyword>
<gene>
    <name evidence="8" type="ORF">MBJ925_LOCUS19571</name>
</gene>
<feature type="transmembrane region" description="Helical" evidence="5">
    <location>
        <begin position="467"/>
        <end position="489"/>
    </location>
</feature>
<evidence type="ECO:0000313" key="8">
    <source>
        <dbReference type="EMBL" id="CAF2086419.1"/>
    </source>
</evidence>
<sequence length="501" mass="58826">MYTIVETTKGKQCLLFDEYRYVCDRIRNTRTYWRCEQYINCSGRAKQNSEEPPVLTSPHNHDPPKEANDIAQFKKDLKHRIREEQTPLTQLYRSELIKRYINNPEDVVTLPLFHQLKNTLYRTKNEHYPPLPRSINEVYVEGKWRMSLDNEDFIIIDHHNPRYLAFGTLHSLKVLCESSHIFLDGTFKSCPSPFAQLYSIHCYSSILNGTTPVLYSLLPNKTKNLYTLFLNDLRTAAVKYDLVFNPQFVTLDFEQGAISALKNVFPNTTIKGCNFHYNQCIFKKIQDLGLQKDYYDSLEDDPTSVKCLVQQTGALAFMPISKINELWCTIMDKFEHIPRSQDFFDYYTDTWIDKGCLYPRQLWNYYNFNGPRTNNGLEGWHHRLNSNITTSTPNIYVVIDELKKDYAFNMATTKQLENNTKKPQRRKQFMIRNERILNLMNRYETGSLSLDDYFIKISKTIGKKNNYVLFSLSIGLFNCVLISVITVGCSDKIHFFFINYS</sequence>
<dbReference type="GO" id="GO:0008270">
    <property type="term" value="F:zinc ion binding"/>
    <property type="evidence" value="ECO:0007669"/>
    <property type="project" value="UniProtKB-KW"/>
</dbReference>
<evidence type="ECO:0000259" key="6">
    <source>
        <dbReference type="Pfam" id="PF04500"/>
    </source>
</evidence>
<dbReference type="InterPro" id="IPR018289">
    <property type="entry name" value="MULE_transposase_dom"/>
</dbReference>
<dbReference type="AlphaFoldDB" id="A0A816SJY1"/>
<organism evidence="8 9">
    <name type="scientific">Rotaria magnacalcarata</name>
    <dbReference type="NCBI Taxonomy" id="392030"/>
    <lineage>
        <taxon>Eukaryota</taxon>
        <taxon>Metazoa</taxon>
        <taxon>Spiralia</taxon>
        <taxon>Gnathifera</taxon>
        <taxon>Rotifera</taxon>
        <taxon>Eurotatoria</taxon>
        <taxon>Bdelloidea</taxon>
        <taxon>Philodinida</taxon>
        <taxon>Philodinidae</taxon>
        <taxon>Rotaria</taxon>
    </lineage>
</organism>
<evidence type="ECO:0000256" key="2">
    <source>
        <dbReference type="ARBA" id="ARBA00022771"/>
    </source>
</evidence>
<comment type="caution">
    <text evidence="8">The sequence shown here is derived from an EMBL/GenBank/DDBJ whole genome shotgun (WGS) entry which is preliminary data.</text>
</comment>
<keyword evidence="5" id="KW-0472">Membrane</keyword>